<comment type="caution">
    <text evidence="2">The sequence shown here is derived from an EMBL/GenBank/DDBJ whole genome shotgun (WGS) entry which is preliminary data.</text>
</comment>
<reference evidence="2 3" key="1">
    <citation type="submission" date="2018-04" db="EMBL/GenBank/DDBJ databases">
        <title>Genomic Encyclopedia of Archaeal and Bacterial Type Strains, Phase II (KMG-II): from individual species to whole genera.</title>
        <authorList>
            <person name="Goeker M."/>
        </authorList>
    </citation>
    <scope>NUCLEOTIDE SEQUENCE [LARGE SCALE GENOMIC DNA]</scope>
    <source>
        <strain evidence="2 3">DSM 26809</strain>
    </source>
</reference>
<dbReference type="PROSITE" id="PS51819">
    <property type="entry name" value="VOC"/>
    <property type="match status" value="1"/>
</dbReference>
<sequence>MKLRTARHTDHLQPIIDFYTQLLGLQLLGEFKDHAGYDGVFIGIPHAAWHLEFTTSAEAPIHQPDDDDLLVFYPDTEKERNQILDRFRRADIAEVVAKNPYWNNNGRTFTDPDGFRIVIAM</sequence>
<keyword evidence="2" id="KW-0223">Dioxygenase</keyword>
<evidence type="ECO:0000313" key="3">
    <source>
        <dbReference type="Proteomes" id="UP000244168"/>
    </source>
</evidence>
<dbReference type="SUPFAM" id="SSF54593">
    <property type="entry name" value="Glyoxalase/Bleomycin resistance protein/Dihydroxybiphenyl dioxygenase"/>
    <property type="match status" value="1"/>
</dbReference>
<dbReference type="InterPro" id="IPR058998">
    <property type="entry name" value="YycE-like_N"/>
</dbReference>
<protein>
    <submittedName>
        <fullName evidence="2">Glyoxalase/bleomycin resistance protein/dioxygenase superfamily protein</fullName>
    </submittedName>
</protein>
<gene>
    <name evidence="2" type="ORF">C8P68_104372</name>
</gene>
<dbReference type="EMBL" id="QAOQ01000004">
    <property type="protein sequence ID" value="PTQ96879.1"/>
    <property type="molecule type" value="Genomic_DNA"/>
</dbReference>
<dbReference type="InterPro" id="IPR058997">
    <property type="entry name" value="YycE-like_C"/>
</dbReference>
<proteinExistence type="predicted"/>
<dbReference type="RefSeq" id="WP_107828820.1">
    <property type="nucleotide sequence ID" value="NZ_CP160205.1"/>
</dbReference>
<dbReference type="Pfam" id="PF22658">
    <property type="entry name" value="YycE-like_N"/>
    <property type="match status" value="1"/>
</dbReference>
<dbReference type="Gene3D" id="3.10.180.10">
    <property type="entry name" value="2,3-Dihydroxybiphenyl 1,2-Dioxygenase, domain 1"/>
    <property type="match status" value="1"/>
</dbReference>
<evidence type="ECO:0000313" key="2">
    <source>
        <dbReference type="EMBL" id="PTQ96879.1"/>
    </source>
</evidence>
<accession>A0A2T5JA38</accession>
<evidence type="ECO:0000259" key="1">
    <source>
        <dbReference type="PROSITE" id="PS51819"/>
    </source>
</evidence>
<dbReference type="OrthoDB" id="8018325at2"/>
<dbReference type="InterPro" id="IPR037523">
    <property type="entry name" value="VOC_core"/>
</dbReference>
<keyword evidence="3" id="KW-1185">Reference proteome</keyword>
<organism evidence="2 3">
    <name type="scientific">Mucilaginibacter yixingensis</name>
    <dbReference type="NCBI Taxonomy" id="1295612"/>
    <lineage>
        <taxon>Bacteria</taxon>
        <taxon>Pseudomonadati</taxon>
        <taxon>Bacteroidota</taxon>
        <taxon>Sphingobacteriia</taxon>
        <taxon>Sphingobacteriales</taxon>
        <taxon>Sphingobacteriaceae</taxon>
        <taxon>Mucilaginibacter</taxon>
    </lineage>
</organism>
<dbReference type="Pfam" id="PF22659">
    <property type="entry name" value="YycE-like_C"/>
    <property type="match status" value="1"/>
</dbReference>
<keyword evidence="2" id="KW-0560">Oxidoreductase</keyword>
<dbReference type="GO" id="GO:0051213">
    <property type="term" value="F:dioxygenase activity"/>
    <property type="evidence" value="ECO:0007669"/>
    <property type="project" value="UniProtKB-KW"/>
</dbReference>
<dbReference type="Proteomes" id="UP000244168">
    <property type="component" value="Unassembled WGS sequence"/>
</dbReference>
<feature type="domain" description="VOC" evidence="1">
    <location>
        <begin position="1"/>
        <end position="121"/>
    </location>
</feature>
<dbReference type="InterPro" id="IPR029068">
    <property type="entry name" value="Glyas_Bleomycin-R_OHBP_Dase"/>
</dbReference>
<dbReference type="AlphaFoldDB" id="A0A2T5JA38"/>
<name>A0A2T5JA38_9SPHI</name>